<comment type="similarity">
    <text evidence="1 4">Belongs to the eukaryotic ribosomal protein P1/P2 family.</text>
</comment>
<reference evidence="7" key="1">
    <citation type="submission" date="2016-10" db="EMBL/GenBank/DDBJ databases">
        <authorList>
            <person name="Varghese N."/>
            <person name="Submissions S."/>
        </authorList>
    </citation>
    <scope>NUCLEOTIDE SEQUENCE [LARGE SCALE GENOMIC DNA]</scope>
    <source>
        <strain evidence="7">IBRC-M 10760</strain>
    </source>
</reference>
<evidence type="ECO:0000256" key="1">
    <source>
        <dbReference type="ARBA" id="ARBA00005436"/>
    </source>
</evidence>
<evidence type="ECO:0000256" key="2">
    <source>
        <dbReference type="ARBA" id="ARBA00022980"/>
    </source>
</evidence>
<feature type="compositionally biased region" description="Low complexity" evidence="5">
    <location>
        <begin position="59"/>
        <end position="71"/>
    </location>
</feature>
<evidence type="ECO:0000256" key="5">
    <source>
        <dbReference type="SAM" id="MobiDB-lite"/>
    </source>
</evidence>
<dbReference type="OrthoDB" id="3337at2157"/>
<dbReference type="GO" id="GO:0006414">
    <property type="term" value="P:translational elongation"/>
    <property type="evidence" value="ECO:0007669"/>
    <property type="project" value="InterPro"/>
</dbReference>
<dbReference type="HAMAP" id="MF_01478">
    <property type="entry name" value="Ribosomal_L12_arch"/>
    <property type="match status" value="1"/>
</dbReference>
<keyword evidence="7" id="KW-1185">Reference proteome</keyword>
<feature type="compositionally biased region" description="Acidic residues" evidence="5">
    <location>
        <begin position="75"/>
        <end position="111"/>
    </location>
</feature>
<dbReference type="EMBL" id="FNBK01000007">
    <property type="protein sequence ID" value="SDF52873.1"/>
    <property type="molecule type" value="Genomic_DNA"/>
</dbReference>
<protein>
    <recommendedName>
        <fullName evidence="4">Large ribosomal subunit protein P1</fullName>
    </recommendedName>
</protein>
<comment type="function">
    <text evidence="4">Forms part of the ribosomal stalk, playing a central role in the interaction of the ribosome with GTP-bound translation factors.</text>
</comment>
<dbReference type="FunFam" id="1.10.10.1410:FF:000002">
    <property type="entry name" value="60S acidic ribosomal protein P2"/>
    <property type="match status" value="1"/>
</dbReference>
<keyword evidence="2 4" id="KW-0689">Ribosomal protein</keyword>
<dbReference type="RefSeq" id="WP_092691476.1">
    <property type="nucleotide sequence ID" value="NZ_FNBK01000007.1"/>
</dbReference>
<dbReference type="GO" id="GO:0003735">
    <property type="term" value="F:structural constituent of ribosome"/>
    <property type="evidence" value="ECO:0007669"/>
    <property type="project" value="InterPro"/>
</dbReference>
<proteinExistence type="inferred from homology"/>
<sequence>MEYVYAALILNETGEEINEDNITGVLEAAGVDVEESRVKALVAALEDIDIEEAVEQAAAVPAGGAAAPAGGSADGELEEGGDEAEAEDEGGDEAEAEAEDEGGDDEDEGDGGEGLGELFG</sequence>
<gene>
    <name evidence="4" type="primary">rpl12</name>
    <name evidence="6" type="ORF">SAMN05216218_10721</name>
</gene>
<dbReference type="GO" id="GO:0005840">
    <property type="term" value="C:ribosome"/>
    <property type="evidence" value="ECO:0007669"/>
    <property type="project" value="UniProtKB-KW"/>
</dbReference>
<dbReference type="NCBIfam" id="TIGR03685">
    <property type="entry name" value="ribo_P1_arch"/>
    <property type="match status" value="1"/>
</dbReference>
<dbReference type="InterPro" id="IPR022295">
    <property type="entry name" value="Ribosomal_P1_arc"/>
</dbReference>
<evidence type="ECO:0000313" key="6">
    <source>
        <dbReference type="EMBL" id="SDF52873.1"/>
    </source>
</evidence>
<name>A0A1G7LTU8_9EURY</name>
<evidence type="ECO:0000256" key="3">
    <source>
        <dbReference type="ARBA" id="ARBA00023274"/>
    </source>
</evidence>
<dbReference type="GO" id="GO:1990904">
    <property type="term" value="C:ribonucleoprotein complex"/>
    <property type="evidence" value="ECO:0007669"/>
    <property type="project" value="UniProtKB-KW"/>
</dbReference>
<dbReference type="AlphaFoldDB" id="A0A1G7LTU8"/>
<comment type="subunit">
    <text evidence="4">Part of the 50S ribosomal subunit. Homodimer, it forms part of the ribosomal stalk which helps the ribosome interact with GTP-bound translation factors. Forms a heptameric L10(L12)2(L12)2(L12)2 complex, where L10 forms an elongated spine to which the L12 dimers bind in a sequential fashion.</text>
</comment>
<feature type="region of interest" description="Disordered" evidence="5">
    <location>
        <begin position="59"/>
        <end position="120"/>
    </location>
</feature>
<evidence type="ECO:0000256" key="4">
    <source>
        <dbReference type="HAMAP-Rule" id="MF_01478"/>
    </source>
</evidence>
<dbReference type="STRING" id="660518.SAMN05216218_10721"/>
<dbReference type="InterPro" id="IPR027534">
    <property type="entry name" value="Ribosomal_P1/P2"/>
</dbReference>
<evidence type="ECO:0000313" key="7">
    <source>
        <dbReference type="Proteomes" id="UP000199076"/>
    </source>
</evidence>
<dbReference type="Gene3D" id="1.10.10.1410">
    <property type="match status" value="1"/>
</dbReference>
<accession>A0A1G7LTU8</accession>
<dbReference type="Proteomes" id="UP000199076">
    <property type="component" value="Unassembled WGS sequence"/>
</dbReference>
<organism evidence="6 7">
    <name type="scientific">Halorientalis regularis</name>
    <dbReference type="NCBI Taxonomy" id="660518"/>
    <lineage>
        <taxon>Archaea</taxon>
        <taxon>Methanobacteriati</taxon>
        <taxon>Methanobacteriota</taxon>
        <taxon>Stenosarchaea group</taxon>
        <taxon>Halobacteria</taxon>
        <taxon>Halobacteriales</taxon>
        <taxon>Haloarculaceae</taxon>
        <taxon>Halorientalis</taxon>
    </lineage>
</organism>
<dbReference type="Pfam" id="PF00428">
    <property type="entry name" value="Ribosomal_60s"/>
    <property type="match status" value="1"/>
</dbReference>
<keyword evidence="3 4" id="KW-0687">Ribonucleoprotein</keyword>
<dbReference type="InterPro" id="IPR038716">
    <property type="entry name" value="P1/P2_N_sf"/>
</dbReference>